<evidence type="ECO:0000313" key="1">
    <source>
        <dbReference type="EMBL" id="GHE76153.1"/>
    </source>
</evidence>
<reference evidence="1" key="1">
    <citation type="journal article" date="2014" name="Int. J. Syst. Evol. Microbiol.">
        <title>Complete genome sequence of Corynebacterium casei LMG S-19264T (=DSM 44701T), isolated from a smear-ripened cheese.</title>
        <authorList>
            <consortium name="US DOE Joint Genome Institute (JGI-PGF)"/>
            <person name="Walter F."/>
            <person name="Albersmeier A."/>
            <person name="Kalinowski J."/>
            <person name="Ruckert C."/>
        </authorList>
    </citation>
    <scope>NUCLEOTIDE SEQUENCE</scope>
    <source>
        <strain evidence="1">JCM 3302</strain>
    </source>
</reference>
<dbReference type="Proteomes" id="UP000641386">
    <property type="component" value="Unassembled WGS sequence"/>
</dbReference>
<dbReference type="AlphaFoldDB" id="A0A919DTF9"/>
<dbReference type="EMBL" id="BNBC01000014">
    <property type="protein sequence ID" value="GHE76153.1"/>
    <property type="molecule type" value="Genomic_DNA"/>
</dbReference>
<gene>
    <name evidence="1" type="ORF">GCM10014715_33770</name>
</gene>
<dbReference type="InterPro" id="IPR011051">
    <property type="entry name" value="RmlC_Cupin_sf"/>
</dbReference>
<accession>A0A919DTF9</accession>
<dbReference type="SUPFAM" id="SSF51182">
    <property type="entry name" value="RmlC-like cupins"/>
    <property type="match status" value="1"/>
</dbReference>
<dbReference type="Gene3D" id="2.60.120.10">
    <property type="entry name" value="Jelly Rolls"/>
    <property type="match status" value="1"/>
</dbReference>
<keyword evidence="2" id="KW-1185">Reference proteome</keyword>
<proteinExistence type="predicted"/>
<name>A0A919DTF9_9ACTN</name>
<sequence>MLEVKTVDKPDERRDFPRGHLEAVHLSGLDFAVGTFEPGWRWSESVGPIAGTKSCMIHHNGYVVRGRMHLVMDDGGEAEVGPGDVFVCAPGHDAWVVGDEQVVVYDFAGAMAQQYAKPGEGGPGSEA</sequence>
<organism evidence="1 2">
    <name type="scientific">Streptomyces spiralis</name>
    <dbReference type="NCBI Taxonomy" id="66376"/>
    <lineage>
        <taxon>Bacteria</taxon>
        <taxon>Bacillati</taxon>
        <taxon>Actinomycetota</taxon>
        <taxon>Actinomycetes</taxon>
        <taxon>Kitasatosporales</taxon>
        <taxon>Streptomycetaceae</taxon>
        <taxon>Streptomyces</taxon>
    </lineage>
</organism>
<reference evidence="1" key="2">
    <citation type="submission" date="2020-09" db="EMBL/GenBank/DDBJ databases">
        <authorList>
            <person name="Sun Q."/>
            <person name="Ohkuma M."/>
        </authorList>
    </citation>
    <scope>NUCLEOTIDE SEQUENCE</scope>
    <source>
        <strain evidence="1">JCM 3302</strain>
    </source>
</reference>
<comment type="caution">
    <text evidence="1">The sequence shown here is derived from an EMBL/GenBank/DDBJ whole genome shotgun (WGS) entry which is preliminary data.</text>
</comment>
<evidence type="ECO:0000313" key="2">
    <source>
        <dbReference type="Proteomes" id="UP000641386"/>
    </source>
</evidence>
<dbReference type="InterPro" id="IPR014710">
    <property type="entry name" value="RmlC-like_jellyroll"/>
</dbReference>
<dbReference type="RefSeq" id="WP_189901072.1">
    <property type="nucleotide sequence ID" value="NZ_BNBC01000014.1"/>
</dbReference>
<protein>
    <submittedName>
        <fullName evidence="1">Cupin</fullName>
    </submittedName>
</protein>
<dbReference type="CDD" id="cd06990">
    <property type="entry name" value="cupin_DUF861"/>
    <property type="match status" value="1"/>
</dbReference>